<dbReference type="InterPro" id="IPR000515">
    <property type="entry name" value="MetI-like"/>
</dbReference>
<dbReference type="InterPro" id="IPR035906">
    <property type="entry name" value="MetI-like_sf"/>
</dbReference>
<feature type="transmembrane region" description="Helical" evidence="8">
    <location>
        <begin position="69"/>
        <end position="91"/>
    </location>
</feature>
<evidence type="ECO:0000259" key="9">
    <source>
        <dbReference type="PROSITE" id="PS50928"/>
    </source>
</evidence>
<evidence type="ECO:0000256" key="2">
    <source>
        <dbReference type="ARBA" id="ARBA00007069"/>
    </source>
</evidence>
<dbReference type="Pfam" id="PF00528">
    <property type="entry name" value="BPD_transp_1"/>
    <property type="match status" value="1"/>
</dbReference>
<comment type="similarity">
    <text evidence="2">Belongs to the binding-protein-dependent transport system permease family. CysTW subfamily.</text>
</comment>
<evidence type="ECO:0000256" key="1">
    <source>
        <dbReference type="ARBA" id="ARBA00004651"/>
    </source>
</evidence>
<keyword evidence="11" id="KW-1185">Reference proteome</keyword>
<dbReference type="GO" id="GO:0055085">
    <property type="term" value="P:transmembrane transport"/>
    <property type="evidence" value="ECO:0007669"/>
    <property type="project" value="InterPro"/>
</dbReference>
<keyword evidence="6 8" id="KW-1133">Transmembrane helix</keyword>
<evidence type="ECO:0000256" key="4">
    <source>
        <dbReference type="ARBA" id="ARBA00022475"/>
    </source>
</evidence>
<dbReference type="Proteomes" id="UP000004978">
    <property type="component" value="Unassembled WGS sequence"/>
</dbReference>
<evidence type="ECO:0000256" key="3">
    <source>
        <dbReference type="ARBA" id="ARBA00022448"/>
    </source>
</evidence>
<dbReference type="EMBL" id="AFXA01000009">
    <property type="protein sequence ID" value="EGV00322.1"/>
    <property type="molecule type" value="Genomic_DNA"/>
</dbReference>
<evidence type="ECO:0000256" key="7">
    <source>
        <dbReference type="ARBA" id="ARBA00023136"/>
    </source>
</evidence>
<dbReference type="SUPFAM" id="SSF161098">
    <property type="entry name" value="MetI-like"/>
    <property type="match status" value="1"/>
</dbReference>
<evidence type="ECO:0000256" key="5">
    <source>
        <dbReference type="ARBA" id="ARBA00022692"/>
    </source>
</evidence>
<dbReference type="PROSITE" id="PS50928">
    <property type="entry name" value="ABC_TM1"/>
    <property type="match status" value="1"/>
</dbReference>
<comment type="caution">
    <text evidence="10">The sequence shown here is derived from an EMBL/GenBank/DDBJ whole genome shotgun (WGS) entry which is preliminary data.</text>
</comment>
<protein>
    <submittedName>
        <fullName evidence="10">Spermidine/putrescine abc transporter permeaseprotein potc</fullName>
    </submittedName>
</protein>
<feature type="transmembrane region" description="Helical" evidence="8">
    <location>
        <begin position="12"/>
        <end position="32"/>
    </location>
</feature>
<evidence type="ECO:0000313" key="11">
    <source>
        <dbReference type="Proteomes" id="UP000004978"/>
    </source>
</evidence>
<feature type="domain" description="ABC transmembrane type-1" evidence="9">
    <location>
        <begin position="65"/>
        <end position="256"/>
    </location>
</feature>
<proteinExistence type="inferred from homology"/>
<dbReference type="STRING" id="1037410.MCSF7_00914"/>
<feature type="transmembrane region" description="Helical" evidence="8">
    <location>
        <begin position="112"/>
        <end position="133"/>
    </location>
</feature>
<evidence type="ECO:0000256" key="6">
    <source>
        <dbReference type="ARBA" id="ARBA00022989"/>
    </source>
</evidence>
<gene>
    <name evidence="10" type="ORF">MCSF7_00914</name>
</gene>
<accession>F9UJX6</accession>
<dbReference type="RefSeq" id="WP_006608593.1">
    <property type="nucleotide sequence ID" value="NZ_AFXA01000009.1"/>
</dbReference>
<dbReference type="PANTHER" id="PTHR43848">
    <property type="entry name" value="PUTRESCINE TRANSPORT SYSTEM PERMEASE PROTEIN POTI"/>
    <property type="match status" value="1"/>
</dbReference>
<dbReference type="Gene3D" id="1.10.3720.10">
    <property type="entry name" value="MetI-like"/>
    <property type="match status" value="1"/>
</dbReference>
<name>F9UJX6_9BACT</name>
<dbReference type="PANTHER" id="PTHR43848:SF2">
    <property type="entry name" value="PUTRESCINE TRANSPORT SYSTEM PERMEASE PROTEIN POTI"/>
    <property type="match status" value="1"/>
</dbReference>
<dbReference type="InterPro" id="IPR051789">
    <property type="entry name" value="Bact_Polyamine_Transport"/>
</dbReference>
<keyword evidence="7 8" id="KW-0472">Membrane</keyword>
<dbReference type="AlphaFoldDB" id="F9UJX6"/>
<evidence type="ECO:0000256" key="8">
    <source>
        <dbReference type="RuleBase" id="RU363032"/>
    </source>
</evidence>
<feature type="transmembrane region" description="Helical" evidence="8">
    <location>
        <begin position="139"/>
        <end position="160"/>
    </location>
</feature>
<sequence>MSRFWNGLKQSYIYLILVVTYIPLIFAVVFSFNKPSAKGFLSFTWNQGTNEAWVNFFADDRGNALVNSIIIALFTAIFVVIISLVTVYAMWRQKNKKYGVVIKSVNNIPLINPDNITAIGLVLVFSMLFGTLASTKEGLARGIVGHTLMALPYGITLMYPRSEKFNRSLMEASQDLGYSKFRSWFKTYFVYMIPSIIFSALVAAFLSFDDFIILRTTTNTVTLGTKLYEGQFQAWGLVVGAALMFLTIFGNIIYISYKAYNLKKGTKLKNKKGAE</sequence>
<dbReference type="eggNOG" id="COG1177">
    <property type="taxonomic scope" value="Bacteria"/>
</dbReference>
<evidence type="ECO:0000313" key="10">
    <source>
        <dbReference type="EMBL" id="EGV00322.1"/>
    </source>
</evidence>
<keyword evidence="3 8" id="KW-0813">Transport</keyword>
<reference evidence="10 11" key="1">
    <citation type="journal article" date="2013" name="Genome Announc.">
        <title>Genome Sequence of Mycoplasma columbinum Strain SF7.</title>
        <authorList>
            <person name="Guo Z."/>
            <person name="Xu X."/>
            <person name="Zheng Q."/>
            <person name="Li T."/>
            <person name="Kuang S."/>
            <person name="Zhang Z."/>
            <person name="Chen Y."/>
            <person name="Lu X."/>
            <person name="Zhou R."/>
            <person name="Bi D."/>
            <person name="Jin H."/>
        </authorList>
    </citation>
    <scope>NUCLEOTIDE SEQUENCE [LARGE SCALE GENOMIC DNA]</scope>
    <source>
        <strain evidence="10 11">SF7</strain>
    </source>
</reference>
<keyword evidence="4" id="KW-1003">Cell membrane</keyword>
<dbReference type="CDD" id="cd06261">
    <property type="entry name" value="TM_PBP2"/>
    <property type="match status" value="1"/>
</dbReference>
<feature type="transmembrane region" description="Helical" evidence="8">
    <location>
        <begin position="234"/>
        <end position="257"/>
    </location>
</feature>
<organism evidence="10 11">
    <name type="scientific">Mycoplasmopsis columbina SF7</name>
    <dbReference type="NCBI Taxonomy" id="1037410"/>
    <lineage>
        <taxon>Bacteria</taxon>
        <taxon>Bacillati</taxon>
        <taxon>Mycoplasmatota</taxon>
        <taxon>Mycoplasmoidales</taxon>
        <taxon>Metamycoplasmataceae</taxon>
        <taxon>Mycoplasmopsis</taxon>
    </lineage>
</organism>
<dbReference type="GO" id="GO:0005886">
    <property type="term" value="C:plasma membrane"/>
    <property type="evidence" value="ECO:0007669"/>
    <property type="project" value="UniProtKB-SubCell"/>
</dbReference>
<comment type="subcellular location">
    <subcellularLocation>
        <location evidence="1 8">Cell membrane</location>
        <topology evidence="1 8">Multi-pass membrane protein</topology>
    </subcellularLocation>
</comment>
<feature type="transmembrane region" description="Helical" evidence="8">
    <location>
        <begin position="188"/>
        <end position="214"/>
    </location>
</feature>
<keyword evidence="5 8" id="KW-0812">Transmembrane</keyword>